<dbReference type="SUPFAM" id="SSF54001">
    <property type="entry name" value="Cysteine proteinases"/>
    <property type="match status" value="1"/>
</dbReference>
<dbReference type="PANTHER" id="PTHR47020">
    <property type="entry name" value="HILLARIN"/>
    <property type="match status" value="1"/>
</dbReference>
<evidence type="ECO:0000256" key="1">
    <source>
        <dbReference type="SAM" id="MobiDB-lite"/>
    </source>
</evidence>
<dbReference type="InterPro" id="IPR053041">
    <property type="entry name" value="Transglut-like_Superfamily_Mod"/>
</dbReference>
<dbReference type="AlphaFoldDB" id="A0A8S4NSM3"/>
<dbReference type="PANTHER" id="PTHR47020:SF1">
    <property type="entry name" value="HILLARIN"/>
    <property type="match status" value="1"/>
</dbReference>
<dbReference type="EMBL" id="CAIIXF020000005">
    <property type="protein sequence ID" value="CAH1783746.1"/>
    <property type="molecule type" value="Genomic_DNA"/>
</dbReference>
<evidence type="ECO:0000313" key="4">
    <source>
        <dbReference type="Proteomes" id="UP000749559"/>
    </source>
</evidence>
<dbReference type="Pfam" id="PF01841">
    <property type="entry name" value="Transglut_core"/>
    <property type="match status" value="1"/>
</dbReference>
<dbReference type="Pfam" id="PF23265">
    <property type="entry name" value="Ig-like_KY"/>
    <property type="match status" value="3"/>
</dbReference>
<name>A0A8S4NSM3_OWEFU</name>
<feature type="region of interest" description="Disordered" evidence="1">
    <location>
        <begin position="80"/>
        <end position="102"/>
    </location>
</feature>
<accession>A0A8S4NSM3</accession>
<feature type="compositionally biased region" description="Low complexity" evidence="1">
    <location>
        <begin position="22"/>
        <end position="43"/>
    </location>
</feature>
<dbReference type="Proteomes" id="UP000749559">
    <property type="component" value="Unassembled WGS sequence"/>
</dbReference>
<organism evidence="3 4">
    <name type="scientific">Owenia fusiformis</name>
    <name type="common">Polychaete worm</name>
    <dbReference type="NCBI Taxonomy" id="6347"/>
    <lineage>
        <taxon>Eukaryota</taxon>
        <taxon>Metazoa</taxon>
        <taxon>Spiralia</taxon>
        <taxon>Lophotrochozoa</taxon>
        <taxon>Annelida</taxon>
        <taxon>Polychaeta</taxon>
        <taxon>Sedentaria</taxon>
        <taxon>Canalipalpata</taxon>
        <taxon>Sabellida</taxon>
        <taxon>Oweniida</taxon>
        <taxon>Oweniidae</taxon>
        <taxon>Owenia</taxon>
    </lineage>
</organism>
<dbReference type="SMART" id="SM00460">
    <property type="entry name" value="TGc"/>
    <property type="match status" value="1"/>
</dbReference>
<reference evidence="3" key="1">
    <citation type="submission" date="2022-03" db="EMBL/GenBank/DDBJ databases">
        <authorList>
            <person name="Martin C."/>
        </authorList>
    </citation>
    <scope>NUCLEOTIDE SEQUENCE</scope>
</reference>
<feature type="non-terminal residue" evidence="3">
    <location>
        <position position="782"/>
    </location>
</feature>
<dbReference type="InterPro" id="IPR056564">
    <property type="entry name" value="Ig-like_KY"/>
</dbReference>
<sequence length="782" mass="88045">PGQQVAPGQYAPGQQVAPGQYAPGQQVAPGQSAAGAAPGEEQPYGSYGQAPDQFMSTLPTNVKYNERIQVAQAPAEFKAVPIQKQQKGPPPKPAPKPNVNRGKSFRDVKVFKQVDKHAYEVTQKEHNSFKDLIFHLIYARKITNELEKVRAIFLWLCTKDLKNMEFNNVQPNSPEEIMLGLKEGKVTYAVVFETLCSYAGLHCITLAGYAKGADYKPGMRFTGGSGQHSWNAVLIDGQWQLVDCHWAARRLVGKQQTVKKVTQENVRYELDEYYFFPDPHQLIFTHFPEEKDWQLLERPLLLAEFENLAPVKSAFFKFDLQLISHKQAVISSPGEVEVTVACPPWKGNEIAFTFTLTFEDGREEYQGTKLTRYGMQEMVDNLSIFRLRTPEKGSYRFIIYAKEVTPETKEGVYGAVCEYQILCDRDASGVQPYPPCAHTSFGPGDKAQQYNLQSPFKGAYISAPNGHTEIKFKMPHELRFMAKLKSNAIDEKSLEPYVMHRVVNDSAVFSVNLPRQGEYGLELYANDPATDGKSLFHVWQYLVVCNQPIVQAIPFPQLPPGYLGKQPGIEKIGLTTYSHHDPYINATAGEMSIQMKTTQPLRVTSNLIYTANNEDFTDYILQQFKDNILSFVVKLPKAGSYKLQVYALPYTDTSESLPGVYNYLINCPQTHASLVAYPKQYAQWKEGCYLSEPTDGQLDPNRPTRGSATSQQFIYFKIEVPKASAVAVVVGEDWTQLDQKQPNVWEGQVTMDKHWGVENRAAVCANYGSFKASYSTLLEYTM</sequence>
<feature type="region of interest" description="Disordered" evidence="1">
    <location>
        <begin position="1"/>
        <end position="52"/>
    </location>
</feature>
<comment type="caution">
    <text evidence="3">The sequence shown here is derived from an EMBL/GenBank/DDBJ whole genome shotgun (WGS) entry which is preliminary data.</text>
</comment>
<feature type="domain" description="Transglutaminase-like" evidence="2">
    <location>
        <begin position="180"/>
        <end position="246"/>
    </location>
</feature>
<dbReference type="InterPro" id="IPR002931">
    <property type="entry name" value="Transglutaminase-like"/>
</dbReference>
<keyword evidence="4" id="KW-1185">Reference proteome</keyword>
<evidence type="ECO:0000313" key="3">
    <source>
        <dbReference type="EMBL" id="CAH1783746.1"/>
    </source>
</evidence>
<dbReference type="InterPro" id="IPR038765">
    <property type="entry name" value="Papain-like_cys_pep_sf"/>
</dbReference>
<protein>
    <recommendedName>
        <fullName evidence="2">Transglutaminase-like domain-containing protein</fullName>
    </recommendedName>
</protein>
<dbReference type="Gene3D" id="3.10.620.30">
    <property type="match status" value="1"/>
</dbReference>
<evidence type="ECO:0000259" key="2">
    <source>
        <dbReference type="SMART" id="SM00460"/>
    </source>
</evidence>
<dbReference type="OrthoDB" id="6129702at2759"/>
<proteinExistence type="predicted"/>
<gene>
    <name evidence="3" type="ORF">OFUS_LOCUS10056</name>
</gene>